<dbReference type="Proteomes" id="UP000887013">
    <property type="component" value="Unassembled WGS sequence"/>
</dbReference>
<keyword evidence="2" id="KW-1185">Reference proteome</keyword>
<accession>A0A8X6MJW8</accession>
<sequence length="97" mass="10984">MNSVDHQSPGSSICIVGHYDKLSAPLLSFITRSVLRKWIANVRVVNQNGNPIDRCSSSGFYRIWKETSPVHGHPTAQKSHRNVLMRSLNEMTFEWGC</sequence>
<organism evidence="1 2">
    <name type="scientific">Nephila pilipes</name>
    <name type="common">Giant wood spider</name>
    <name type="synonym">Nephila maculata</name>
    <dbReference type="NCBI Taxonomy" id="299642"/>
    <lineage>
        <taxon>Eukaryota</taxon>
        <taxon>Metazoa</taxon>
        <taxon>Ecdysozoa</taxon>
        <taxon>Arthropoda</taxon>
        <taxon>Chelicerata</taxon>
        <taxon>Arachnida</taxon>
        <taxon>Araneae</taxon>
        <taxon>Araneomorphae</taxon>
        <taxon>Entelegynae</taxon>
        <taxon>Araneoidea</taxon>
        <taxon>Nephilidae</taxon>
        <taxon>Nephila</taxon>
    </lineage>
</organism>
<gene>
    <name evidence="1" type="ORF">NPIL_342051</name>
</gene>
<reference evidence="1" key="1">
    <citation type="submission" date="2020-08" db="EMBL/GenBank/DDBJ databases">
        <title>Multicomponent nature underlies the extraordinary mechanical properties of spider dragline silk.</title>
        <authorList>
            <person name="Kono N."/>
            <person name="Nakamura H."/>
            <person name="Mori M."/>
            <person name="Yoshida Y."/>
            <person name="Ohtoshi R."/>
            <person name="Malay A.D."/>
            <person name="Moran D.A.P."/>
            <person name="Tomita M."/>
            <person name="Numata K."/>
            <person name="Arakawa K."/>
        </authorList>
    </citation>
    <scope>NUCLEOTIDE SEQUENCE</scope>
</reference>
<proteinExistence type="predicted"/>
<dbReference type="AlphaFoldDB" id="A0A8X6MJW8"/>
<name>A0A8X6MJW8_NEPPI</name>
<evidence type="ECO:0000313" key="1">
    <source>
        <dbReference type="EMBL" id="GFS58564.1"/>
    </source>
</evidence>
<dbReference type="EMBL" id="BMAW01047013">
    <property type="protein sequence ID" value="GFS58564.1"/>
    <property type="molecule type" value="Genomic_DNA"/>
</dbReference>
<comment type="caution">
    <text evidence="1">The sequence shown here is derived from an EMBL/GenBank/DDBJ whole genome shotgun (WGS) entry which is preliminary data.</text>
</comment>
<evidence type="ECO:0000313" key="2">
    <source>
        <dbReference type="Proteomes" id="UP000887013"/>
    </source>
</evidence>
<protein>
    <submittedName>
        <fullName evidence="1">Uncharacterized protein</fullName>
    </submittedName>
</protein>